<sequence length="142" mass="16024">MHLNTDYILLSKANITPTSNRVLVLRLFLGNSNAFTLNAAAQELFFMEKSTIFRTLQVFESKGILHSVVTDDGVKNYALCTVDCIKDNHAHRHAHLKCSICEHLYCIPVTSLPVFESARRFQIDKVYMLANGTCEECNRVAS</sequence>
<evidence type="ECO:0000313" key="2">
    <source>
        <dbReference type="Proteomes" id="UP001597012"/>
    </source>
</evidence>
<dbReference type="InterPro" id="IPR036388">
    <property type="entry name" value="WH-like_DNA-bd_sf"/>
</dbReference>
<keyword evidence="2" id="KW-1185">Reference proteome</keyword>
<dbReference type="InterPro" id="IPR036390">
    <property type="entry name" value="WH_DNA-bd_sf"/>
</dbReference>
<organism evidence="1 2">
    <name type="scientific">Maribacter chungangensis</name>
    <dbReference type="NCBI Taxonomy" id="1069117"/>
    <lineage>
        <taxon>Bacteria</taxon>
        <taxon>Pseudomonadati</taxon>
        <taxon>Bacteroidota</taxon>
        <taxon>Flavobacteriia</taxon>
        <taxon>Flavobacteriales</taxon>
        <taxon>Flavobacteriaceae</taxon>
        <taxon>Maribacter</taxon>
    </lineage>
</organism>
<evidence type="ECO:0000313" key="1">
    <source>
        <dbReference type="EMBL" id="MFD0799684.1"/>
    </source>
</evidence>
<dbReference type="SUPFAM" id="SSF46785">
    <property type="entry name" value="Winged helix' DNA-binding domain"/>
    <property type="match status" value="1"/>
</dbReference>
<protein>
    <submittedName>
        <fullName evidence="1">Fur family transcriptional regulator</fullName>
    </submittedName>
</protein>
<dbReference type="EMBL" id="JBHTHY010000028">
    <property type="protein sequence ID" value="MFD0799684.1"/>
    <property type="molecule type" value="Genomic_DNA"/>
</dbReference>
<dbReference type="InterPro" id="IPR002481">
    <property type="entry name" value="FUR"/>
</dbReference>
<comment type="caution">
    <text evidence="1">The sequence shown here is derived from an EMBL/GenBank/DDBJ whole genome shotgun (WGS) entry which is preliminary data.</text>
</comment>
<dbReference type="PANTHER" id="PTHR33202:SF22">
    <property type="entry name" value="HYDROGEN PEROXIDE SENSITIVE REPRESSOR"/>
    <property type="match status" value="1"/>
</dbReference>
<dbReference type="Gene3D" id="1.10.10.10">
    <property type="entry name" value="Winged helix-like DNA-binding domain superfamily/Winged helix DNA-binding domain"/>
    <property type="match status" value="1"/>
</dbReference>
<dbReference type="Proteomes" id="UP001597012">
    <property type="component" value="Unassembled WGS sequence"/>
</dbReference>
<reference evidence="2" key="1">
    <citation type="journal article" date="2019" name="Int. J. Syst. Evol. Microbiol.">
        <title>The Global Catalogue of Microorganisms (GCM) 10K type strain sequencing project: providing services to taxonomists for standard genome sequencing and annotation.</title>
        <authorList>
            <consortium name="The Broad Institute Genomics Platform"/>
            <consortium name="The Broad Institute Genome Sequencing Center for Infectious Disease"/>
            <person name="Wu L."/>
            <person name="Ma J."/>
        </authorList>
    </citation>
    <scope>NUCLEOTIDE SEQUENCE [LARGE SCALE GENOMIC DNA]</scope>
    <source>
        <strain evidence="2">CCUG 61948</strain>
    </source>
</reference>
<dbReference type="Pfam" id="PF01475">
    <property type="entry name" value="FUR"/>
    <property type="match status" value="1"/>
</dbReference>
<name>A0ABW3BAF3_9FLAO</name>
<accession>A0ABW3BAF3</accession>
<dbReference type="RefSeq" id="WP_379936668.1">
    <property type="nucleotide sequence ID" value="NZ_JBHTHY010000028.1"/>
</dbReference>
<dbReference type="PANTHER" id="PTHR33202">
    <property type="entry name" value="ZINC UPTAKE REGULATION PROTEIN"/>
    <property type="match status" value="1"/>
</dbReference>
<proteinExistence type="predicted"/>
<gene>
    <name evidence="1" type="ORF">ACFQZJ_19600</name>
</gene>